<keyword evidence="1" id="KW-0614">Plasmid</keyword>
<reference evidence="1" key="1">
    <citation type="journal article" date="1999" name="Plasmid">
        <title>Characterization of the Tra2 region of the IncHI1 plasmid R27.</title>
        <authorList>
            <person name="Rooker M.M."/>
            <person name="Sherburne C."/>
            <person name="Lawley T.D."/>
            <person name="Taylor D.E."/>
        </authorList>
    </citation>
    <scope>NUCLEOTIDE SEQUENCE</scope>
    <source>
        <plasmid evidence="1">R27</plasmid>
    </source>
</reference>
<accession>Q9RGU2</accession>
<geneLocation type="plasmid" evidence="1">
    <name>R27</name>
</geneLocation>
<organism evidence="1">
    <name type="scientific">Salmonella typhi</name>
    <dbReference type="NCBI Taxonomy" id="90370"/>
    <lineage>
        <taxon>Bacteria</taxon>
        <taxon>Pseudomonadati</taxon>
        <taxon>Pseudomonadota</taxon>
        <taxon>Gammaproteobacteria</taxon>
        <taxon>Enterobacterales</taxon>
        <taxon>Enterobacteriaceae</taxon>
        <taxon>Salmonella</taxon>
    </lineage>
</organism>
<evidence type="ECO:0000313" key="1">
    <source>
        <dbReference type="EMBL" id="AAD54042.1"/>
    </source>
</evidence>
<protein>
    <submittedName>
        <fullName evidence="1">Uncharacterized protein</fullName>
    </submittedName>
</protein>
<dbReference type="EMBL" id="AF105019">
    <property type="protein sequence ID" value="AAD54042.1"/>
    <property type="molecule type" value="Genomic_DNA"/>
</dbReference>
<dbReference type="AlphaFoldDB" id="Q9RGU2"/>
<sequence length="77" mass="8600">MGSCWSGTVVFNSLIRQTMGNAGRVSWHLTPLIARAWREAGRVPWHLTPLIARPWGGWSRSVAFNPLNRQAMGKLVS</sequence>
<name>Q9RGU2_SALTI</name>
<proteinExistence type="predicted"/>